<evidence type="ECO:0000256" key="2">
    <source>
        <dbReference type="ARBA" id="ARBA00009477"/>
    </source>
</evidence>
<dbReference type="InterPro" id="IPR006143">
    <property type="entry name" value="RND_pump_MFP"/>
</dbReference>
<keyword evidence="3 4" id="KW-0175">Coiled coil</keyword>
<evidence type="ECO:0000259" key="7">
    <source>
        <dbReference type="Pfam" id="PF25954"/>
    </source>
</evidence>
<keyword evidence="6" id="KW-0472">Membrane</keyword>
<feature type="domain" description="YknX-like C-terminal permuted SH3-like" evidence="8">
    <location>
        <begin position="574"/>
        <end position="640"/>
    </location>
</feature>
<accession>A0A229URX7</accession>
<evidence type="ECO:0000256" key="4">
    <source>
        <dbReference type="SAM" id="Coils"/>
    </source>
</evidence>
<dbReference type="Pfam" id="PF25954">
    <property type="entry name" value="Beta-barrel_RND_2"/>
    <property type="match status" value="1"/>
</dbReference>
<gene>
    <name evidence="9" type="ORF">CF651_13270</name>
</gene>
<evidence type="ECO:0000313" key="9">
    <source>
        <dbReference type="EMBL" id="OXM86178.1"/>
    </source>
</evidence>
<dbReference type="InterPro" id="IPR058792">
    <property type="entry name" value="Beta-barrel_RND_2"/>
</dbReference>
<feature type="compositionally biased region" description="Low complexity" evidence="5">
    <location>
        <begin position="685"/>
        <end position="694"/>
    </location>
</feature>
<feature type="transmembrane region" description="Helical" evidence="6">
    <location>
        <begin position="48"/>
        <end position="67"/>
    </location>
</feature>
<feature type="coiled-coil region" evidence="4">
    <location>
        <begin position="197"/>
        <end position="256"/>
    </location>
</feature>
<dbReference type="EMBL" id="NMQW01000017">
    <property type="protein sequence ID" value="OXM86178.1"/>
    <property type="molecule type" value="Genomic_DNA"/>
</dbReference>
<feature type="compositionally biased region" description="Gly residues" evidence="5">
    <location>
        <begin position="739"/>
        <end position="754"/>
    </location>
</feature>
<dbReference type="Gene3D" id="2.40.420.20">
    <property type="match status" value="1"/>
</dbReference>
<comment type="caution">
    <text evidence="9">The sequence shown here is derived from an EMBL/GenBank/DDBJ whole genome shotgun (WGS) entry which is preliminary data.</text>
</comment>
<dbReference type="SUPFAM" id="SSF111369">
    <property type="entry name" value="HlyD-like secretion proteins"/>
    <property type="match status" value="2"/>
</dbReference>
<keyword evidence="6" id="KW-1133">Transmembrane helix</keyword>
<dbReference type="Proteomes" id="UP000215509">
    <property type="component" value="Unassembled WGS sequence"/>
</dbReference>
<evidence type="ECO:0000313" key="10">
    <source>
        <dbReference type="Proteomes" id="UP000215509"/>
    </source>
</evidence>
<evidence type="ECO:0000256" key="6">
    <source>
        <dbReference type="SAM" id="Phobius"/>
    </source>
</evidence>
<feature type="compositionally biased region" description="Basic and acidic residues" evidence="5">
    <location>
        <begin position="701"/>
        <end position="731"/>
    </location>
</feature>
<organism evidence="9 10">
    <name type="scientific">Paenibacillus rigui</name>
    <dbReference type="NCBI Taxonomy" id="554312"/>
    <lineage>
        <taxon>Bacteria</taxon>
        <taxon>Bacillati</taxon>
        <taxon>Bacillota</taxon>
        <taxon>Bacilli</taxon>
        <taxon>Bacillales</taxon>
        <taxon>Paenibacillaceae</taxon>
        <taxon>Paenibacillus</taxon>
    </lineage>
</organism>
<dbReference type="AlphaFoldDB" id="A0A229URX7"/>
<keyword evidence="6" id="KW-0812">Transmembrane</keyword>
<reference evidence="9 10" key="1">
    <citation type="submission" date="2017-07" db="EMBL/GenBank/DDBJ databases">
        <title>Genome sequencing and assembly of Paenibacillus rigui.</title>
        <authorList>
            <person name="Mayilraj S."/>
        </authorList>
    </citation>
    <scope>NUCLEOTIDE SEQUENCE [LARGE SCALE GENOMIC DNA]</scope>
    <source>
        <strain evidence="9 10">JCM 16352</strain>
    </source>
</reference>
<proteinExistence type="inferred from homology"/>
<evidence type="ECO:0000256" key="3">
    <source>
        <dbReference type="ARBA" id="ARBA00023054"/>
    </source>
</evidence>
<dbReference type="GO" id="GO:0030313">
    <property type="term" value="C:cell envelope"/>
    <property type="evidence" value="ECO:0007669"/>
    <property type="project" value="UniProtKB-SubCell"/>
</dbReference>
<evidence type="ECO:0008006" key="11">
    <source>
        <dbReference type="Google" id="ProtNLM"/>
    </source>
</evidence>
<dbReference type="Gene3D" id="2.40.30.170">
    <property type="match status" value="1"/>
</dbReference>
<dbReference type="GO" id="GO:0016020">
    <property type="term" value="C:membrane"/>
    <property type="evidence" value="ECO:0007669"/>
    <property type="project" value="InterPro"/>
</dbReference>
<name>A0A229URX7_9BACL</name>
<feature type="compositionally biased region" description="Gly residues" evidence="5">
    <location>
        <begin position="661"/>
        <end position="672"/>
    </location>
</feature>
<dbReference type="PANTHER" id="PTHR32347">
    <property type="entry name" value="EFFLUX SYSTEM COMPONENT YKNX-RELATED"/>
    <property type="match status" value="1"/>
</dbReference>
<dbReference type="Gene3D" id="2.40.50.100">
    <property type="match status" value="1"/>
</dbReference>
<dbReference type="Pfam" id="PF25989">
    <property type="entry name" value="YknX_C"/>
    <property type="match status" value="1"/>
</dbReference>
<feature type="domain" description="CusB-like beta-barrel" evidence="7">
    <location>
        <begin position="497"/>
        <end position="569"/>
    </location>
</feature>
<evidence type="ECO:0000259" key="8">
    <source>
        <dbReference type="Pfam" id="PF25989"/>
    </source>
</evidence>
<evidence type="ECO:0000256" key="1">
    <source>
        <dbReference type="ARBA" id="ARBA00004196"/>
    </source>
</evidence>
<dbReference type="GO" id="GO:0022857">
    <property type="term" value="F:transmembrane transporter activity"/>
    <property type="evidence" value="ECO:0007669"/>
    <property type="project" value="InterPro"/>
</dbReference>
<comment type="subcellular location">
    <subcellularLocation>
        <location evidence="1">Cell envelope</location>
    </subcellularLocation>
</comment>
<dbReference type="InterPro" id="IPR050465">
    <property type="entry name" value="UPF0194_transport"/>
</dbReference>
<protein>
    <recommendedName>
        <fullName evidence="11">Efflux transporter periplasmic adaptor subunit</fullName>
    </recommendedName>
</protein>
<dbReference type="InterPro" id="IPR058637">
    <property type="entry name" value="YknX-like_C"/>
</dbReference>
<evidence type="ECO:0000256" key="5">
    <source>
        <dbReference type="SAM" id="MobiDB-lite"/>
    </source>
</evidence>
<dbReference type="NCBIfam" id="TIGR01730">
    <property type="entry name" value="RND_mfp"/>
    <property type="match status" value="1"/>
</dbReference>
<dbReference type="OrthoDB" id="9813047at2"/>
<keyword evidence="10" id="KW-1185">Reference proteome</keyword>
<sequence>MCAKLMLCWSIAYQSIRSRLQAAGRWDGQEFVEGYEMIRWIQSVSKKWVVAAIAVVAIIAVVSATVWNGAGSKQGQGQGAQQTAGGQRGAARQFPVETQVVKMAEVTGGQVFSGSITPVYTTNVSSKVAGRVTELMVKAGDRVKVGDPLARMDTTALEQQIAQSQNAVAISSAQLQKTVNDQANSVSTAEKAVNLQRANLEKAIVDQQNAVAAAKQQVAISQANYNKALNDQQNAIAAAKQQVAISQQNLNNAQVTYNTNLTNAQNTLNAQQDSVQTSQANTDNSVEALQLALQQAIINYNNVKSSTENKTNIDAALQKIQTAQLNLDQAQQTTPNALITANSALLKAQADLITAQNSQTVQIAQENLNKDSITLANAQNSLAVILDANEKSLQKDQLSYSNAQSTQELALNVSKAQLAQSEQTLQSAKSTDAVTVGSAQLQQAQTNLQLLNEQLQDGVLISPVDGVVTTINTPVGQNAGTNANIVSIAALNPTQATVNISEANIGKIKVGMEMKITVPTLNKTFDGTVYTIRPTMDSVTKAYGVDIKVNDPKGELLPGMFATSSLKSEGRKAIMVPADAVLSQPSGNSVFVVSEGKAKKVSVKVGTLTSSQFEIVSGLKEGDEIVVKGQELLSDKAAVQIVQPGQQQGGGQQGGQQRQQGQGGAQQQGGQQGAQRQQQGGGSQQGTQDGQKQGSPSPEGQAEKQKAEKAQGEKAQGDKPKGEKAQGEKPQGESAPKGEGSGTAGQTGRAGGTQ</sequence>
<comment type="similarity">
    <text evidence="2">Belongs to the membrane fusion protein (MFP) (TC 8.A.1) family.</text>
</comment>
<feature type="region of interest" description="Disordered" evidence="5">
    <location>
        <begin position="644"/>
        <end position="754"/>
    </location>
</feature>